<accession>A0ABP9PP58</accession>
<feature type="compositionally biased region" description="Pro residues" evidence="1">
    <location>
        <begin position="76"/>
        <end position="99"/>
    </location>
</feature>
<protein>
    <recommendedName>
        <fullName evidence="5">TPR repeat protein</fullName>
    </recommendedName>
</protein>
<keyword evidence="2" id="KW-0472">Membrane</keyword>
<sequence>MPTADASPFHLSQNGAMLELLEREVLLQRLIQGKLGRDVLGWQRGMAEWLPLGEIFQDELPPPLPAAAQAPAPVLATPPPLPARQLPPPGLGSLPPPLPLRTKVTASPSPSLPQRKRGRRRRVWQVLCAVFLTVIIAICLLGRRGINQPMAALYPSLQDAELSLQAPLLPPSESAAELAAEPAPAPTYTPVPLLAEAAHQSRPFPPLTFPPLPSTAASSAPAPAAGELAQALAARDAQGRFGSAGVRGLIVAAPAGNAEAQYYLSQCYYRGDGLRPDAEVSVFWLKKAAHADLPQAQYSLARFYQEGLSGLPQDDSLAFEWCSRAASLGWRDAMTLLSGYYRTGLGTSADETQARQWQDRAQQTLPNRE</sequence>
<dbReference type="EMBL" id="BAABIA010000016">
    <property type="protein sequence ID" value="GAA5149904.1"/>
    <property type="molecule type" value="Genomic_DNA"/>
</dbReference>
<evidence type="ECO:0000256" key="2">
    <source>
        <dbReference type="SAM" id="Phobius"/>
    </source>
</evidence>
<gene>
    <name evidence="3" type="ORF">GCM10023213_48200</name>
</gene>
<name>A0ABP9PP58_9BACT</name>
<dbReference type="PANTHER" id="PTHR43628:SF1">
    <property type="entry name" value="CHITIN SYNTHASE REGULATORY FACTOR 2-RELATED"/>
    <property type="match status" value="1"/>
</dbReference>
<proteinExistence type="predicted"/>
<evidence type="ECO:0008006" key="5">
    <source>
        <dbReference type="Google" id="ProtNLM"/>
    </source>
</evidence>
<keyword evidence="2" id="KW-0812">Transmembrane</keyword>
<dbReference type="PANTHER" id="PTHR43628">
    <property type="entry name" value="ACTIVATOR OF C KINASE PROTEIN 1-RELATED"/>
    <property type="match status" value="1"/>
</dbReference>
<organism evidence="3 4">
    <name type="scientific">Prosthecobacter algae</name>
    <dbReference type="NCBI Taxonomy" id="1144682"/>
    <lineage>
        <taxon>Bacteria</taxon>
        <taxon>Pseudomonadati</taxon>
        <taxon>Verrucomicrobiota</taxon>
        <taxon>Verrucomicrobiia</taxon>
        <taxon>Verrucomicrobiales</taxon>
        <taxon>Verrucomicrobiaceae</taxon>
        <taxon>Prosthecobacter</taxon>
    </lineage>
</organism>
<keyword evidence="2" id="KW-1133">Transmembrane helix</keyword>
<keyword evidence="4" id="KW-1185">Reference proteome</keyword>
<comment type="caution">
    <text evidence="3">The sequence shown here is derived from an EMBL/GenBank/DDBJ whole genome shotgun (WGS) entry which is preliminary data.</text>
</comment>
<reference evidence="4" key="1">
    <citation type="journal article" date="2019" name="Int. J. Syst. Evol. Microbiol.">
        <title>The Global Catalogue of Microorganisms (GCM) 10K type strain sequencing project: providing services to taxonomists for standard genome sequencing and annotation.</title>
        <authorList>
            <consortium name="The Broad Institute Genomics Platform"/>
            <consortium name="The Broad Institute Genome Sequencing Center for Infectious Disease"/>
            <person name="Wu L."/>
            <person name="Ma J."/>
        </authorList>
    </citation>
    <scope>NUCLEOTIDE SEQUENCE [LARGE SCALE GENOMIC DNA]</scope>
    <source>
        <strain evidence="4">JCM 18053</strain>
    </source>
</reference>
<evidence type="ECO:0000313" key="4">
    <source>
        <dbReference type="Proteomes" id="UP001499852"/>
    </source>
</evidence>
<feature type="region of interest" description="Disordered" evidence="1">
    <location>
        <begin position="67"/>
        <end position="116"/>
    </location>
</feature>
<dbReference type="SUPFAM" id="SSF81901">
    <property type="entry name" value="HCP-like"/>
    <property type="match status" value="1"/>
</dbReference>
<dbReference type="InterPro" id="IPR006597">
    <property type="entry name" value="Sel1-like"/>
</dbReference>
<dbReference type="SMART" id="SM00671">
    <property type="entry name" value="SEL1"/>
    <property type="match status" value="3"/>
</dbReference>
<dbReference type="Pfam" id="PF08238">
    <property type="entry name" value="Sel1"/>
    <property type="match status" value="3"/>
</dbReference>
<evidence type="ECO:0000313" key="3">
    <source>
        <dbReference type="EMBL" id="GAA5149904.1"/>
    </source>
</evidence>
<evidence type="ECO:0000256" key="1">
    <source>
        <dbReference type="SAM" id="MobiDB-lite"/>
    </source>
</evidence>
<dbReference type="InterPro" id="IPR011990">
    <property type="entry name" value="TPR-like_helical_dom_sf"/>
</dbReference>
<dbReference type="RefSeq" id="WP_345738985.1">
    <property type="nucleotide sequence ID" value="NZ_BAABIA010000016.1"/>
</dbReference>
<dbReference type="Proteomes" id="UP001499852">
    <property type="component" value="Unassembled WGS sequence"/>
</dbReference>
<feature type="transmembrane region" description="Helical" evidence="2">
    <location>
        <begin position="123"/>
        <end position="143"/>
    </location>
</feature>
<dbReference type="Gene3D" id="1.25.40.10">
    <property type="entry name" value="Tetratricopeptide repeat domain"/>
    <property type="match status" value="1"/>
</dbReference>
<dbReference type="InterPro" id="IPR052945">
    <property type="entry name" value="Mitotic_Regulator"/>
</dbReference>